<dbReference type="Pfam" id="PF03372">
    <property type="entry name" value="Exo_endo_phos"/>
    <property type="match status" value="1"/>
</dbReference>
<dbReference type="RefSeq" id="WP_235224986.1">
    <property type="nucleotide sequence ID" value="NZ_JAKGAQ010000002.1"/>
</dbReference>
<dbReference type="InterPro" id="IPR036691">
    <property type="entry name" value="Endo/exonu/phosph_ase_sf"/>
</dbReference>
<dbReference type="Gene3D" id="3.60.10.10">
    <property type="entry name" value="Endonuclease/exonuclease/phosphatase"/>
    <property type="match status" value="1"/>
</dbReference>
<dbReference type="EMBL" id="JAKGAQ010000002">
    <property type="protein sequence ID" value="MCF2870858.1"/>
    <property type="molecule type" value="Genomic_DNA"/>
</dbReference>
<accession>A0ABS9CXR0</accession>
<dbReference type="Proteomes" id="UP001200557">
    <property type="component" value="Unassembled WGS sequence"/>
</dbReference>
<dbReference type="GO" id="GO:0004519">
    <property type="term" value="F:endonuclease activity"/>
    <property type="evidence" value="ECO:0007669"/>
    <property type="project" value="UniProtKB-KW"/>
</dbReference>
<dbReference type="PANTHER" id="PTHR42834:SF1">
    <property type="entry name" value="ENDONUCLEASE_EXONUCLEASE_PHOSPHATASE FAMILY PROTEIN (AFU_ORTHOLOGUE AFUA_3G09210)"/>
    <property type="match status" value="1"/>
</dbReference>
<name>A0ABS9CXR0_9RHOB</name>
<sequence>MTRFTIASFNVKNLIGADKEYYKFQSYTPEEYAWKQDWMADQLLTMDADIVGFQEIFEEDALRSVIAEADALGAASNAASIPDKSKRYHRKAIFRKLAYTPYGTNGLAFAPNVADGGPGERRPGVAIVSRFGFVGTPQVIQDLPEPVDIPFSALRRADGDAVGDDADAGYFRLRRLSRPILKAKIPVPTNDGQTQTITVFNCHLKSKLGEHISPEPRDLTNYDPTARALGSLRAALRRMAEAWVLRAEIVKELDAGNPVMVLGDFNDGEHAVSSEIISGEVPFKNYAWMLRHDAKTKRDRYTDSENQKIRGAINKVRLHSAEKLFVRGSSRDMVYTSAFGGTFESIDQIYMSRHFHPDYKKRIGQMEYFSALNDHLTDGSHPEAPYNKLASDHGQIIAHIVMGQDDDA</sequence>
<keyword evidence="2" id="KW-0540">Nuclease</keyword>
<dbReference type="InterPro" id="IPR005135">
    <property type="entry name" value="Endo/exonuclease/phosphatase"/>
</dbReference>
<keyword evidence="3" id="KW-1185">Reference proteome</keyword>
<dbReference type="PANTHER" id="PTHR42834">
    <property type="entry name" value="ENDONUCLEASE/EXONUCLEASE/PHOSPHATASE FAMILY PROTEIN (AFU_ORTHOLOGUE AFUA_3G09210)"/>
    <property type="match status" value="1"/>
</dbReference>
<reference evidence="2 3" key="1">
    <citation type="submission" date="2022-01" db="EMBL/GenBank/DDBJ databases">
        <title>Octadecabacter sp. nov., isolated from a marine alga.</title>
        <authorList>
            <person name="Jin M.S."/>
            <person name="Kim H.M."/>
            <person name="Han D.M."/>
            <person name="Jung J.J."/>
            <person name="Jeon C.O."/>
        </authorList>
    </citation>
    <scope>NUCLEOTIDE SEQUENCE [LARGE SCALE GENOMIC DNA]</scope>
    <source>
        <strain evidence="2 3">G9-8</strain>
    </source>
</reference>
<comment type="caution">
    <text evidence="2">The sequence shown here is derived from an EMBL/GenBank/DDBJ whole genome shotgun (WGS) entry which is preliminary data.</text>
</comment>
<evidence type="ECO:0000313" key="3">
    <source>
        <dbReference type="Proteomes" id="UP001200557"/>
    </source>
</evidence>
<evidence type="ECO:0000259" key="1">
    <source>
        <dbReference type="Pfam" id="PF03372"/>
    </source>
</evidence>
<evidence type="ECO:0000313" key="2">
    <source>
        <dbReference type="EMBL" id="MCF2870858.1"/>
    </source>
</evidence>
<protein>
    <submittedName>
        <fullName evidence="2">Endonuclease/exonuclease/phosphatase family protein</fullName>
    </submittedName>
</protein>
<organism evidence="2 3">
    <name type="scientific">Octadecabacter dasysiphoniae</name>
    <dbReference type="NCBI Taxonomy" id="2909341"/>
    <lineage>
        <taxon>Bacteria</taxon>
        <taxon>Pseudomonadati</taxon>
        <taxon>Pseudomonadota</taxon>
        <taxon>Alphaproteobacteria</taxon>
        <taxon>Rhodobacterales</taxon>
        <taxon>Roseobacteraceae</taxon>
        <taxon>Octadecabacter</taxon>
    </lineage>
</organism>
<dbReference type="SUPFAM" id="SSF56219">
    <property type="entry name" value="DNase I-like"/>
    <property type="match status" value="1"/>
</dbReference>
<proteinExistence type="predicted"/>
<feature type="domain" description="Endonuclease/exonuclease/phosphatase" evidence="1">
    <location>
        <begin position="39"/>
        <end position="353"/>
    </location>
</feature>
<keyword evidence="2" id="KW-0378">Hydrolase</keyword>
<gene>
    <name evidence="2" type="ORF">L0664_07245</name>
</gene>
<keyword evidence="2" id="KW-0255">Endonuclease</keyword>